<dbReference type="InParanoid" id="E4Y1N8"/>
<feature type="non-terminal residue" evidence="3">
    <location>
        <position position="1"/>
    </location>
</feature>
<feature type="compositionally biased region" description="Polar residues" evidence="2">
    <location>
        <begin position="459"/>
        <end position="468"/>
    </location>
</feature>
<evidence type="ECO:0000313" key="3">
    <source>
        <dbReference type="EMBL" id="CBY15782.1"/>
    </source>
</evidence>
<feature type="compositionally biased region" description="Polar residues" evidence="2">
    <location>
        <begin position="369"/>
        <end position="378"/>
    </location>
</feature>
<feature type="coiled-coil region" evidence="1">
    <location>
        <begin position="181"/>
        <end position="208"/>
    </location>
</feature>
<evidence type="ECO:0000256" key="1">
    <source>
        <dbReference type="SAM" id="Coils"/>
    </source>
</evidence>
<dbReference type="EMBL" id="FN653662">
    <property type="protein sequence ID" value="CBY15782.1"/>
    <property type="molecule type" value="Genomic_DNA"/>
</dbReference>
<protein>
    <submittedName>
        <fullName evidence="3">Uncharacterized protein</fullName>
    </submittedName>
</protein>
<feature type="region of interest" description="Disordered" evidence="2">
    <location>
        <begin position="362"/>
        <end position="475"/>
    </location>
</feature>
<evidence type="ECO:0000256" key="2">
    <source>
        <dbReference type="SAM" id="MobiDB-lite"/>
    </source>
</evidence>
<keyword evidence="1" id="KW-0175">Coiled coil</keyword>
<organism evidence="3">
    <name type="scientific">Oikopleura dioica</name>
    <name type="common">Tunicate</name>
    <dbReference type="NCBI Taxonomy" id="34765"/>
    <lineage>
        <taxon>Eukaryota</taxon>
        <taxon>Metazoa</taxon>
        <taxon>Chordata</taxon>
        <taxon>Tunicata</taxon>
        <taxon>Appendicularia</taxon>
        <taxon>Copelata</taxon>
        <taxon>Oikopleuridae</taxon>
        <taxon>Oikopleura</taxon>
    </lineage>
</organism>
<proteinExistence type="predicted"/>
<feature type="compositionally biased region" description="Basic and acidic residues" evidence="2">
    <location>
        <begin position="407"/>
        <end position="418"/>
    </location>
</feature>
<dbReference type="Proteomes" id="UP000001307">
    <property type="component" value="Unassembled WGS sequence"/>
</dbReference>
<keyword evidence="4" id="KW-1185">Reference proteome</keyword>
<name>E4Y1N8_OIKDI</name>
<reference evidence="3" key="1">
    <citation type="journal article" date="2010" name="Science">
        <title>Plasticity of animal genome architecture unmasked by rapid evolution of a pelagic tunicate.</title>
        <authorList>
            <person name="Denoeud F."/>
            <person name="Henriet S."/>
            <person name="Mungpakdee S."/>
            <person name="Aury J.M."/>
            <person name="Da Silva C."/>
            <person name="Brinkmann H."/>
            <person name="Mikhaleva J."/>
            <person name="Olsen L.C."/>
            <person name="Jubin C."/>
            <person name="Canestro C."/>
            <person name="Bouquet J.M."/>
            <person name="Danks G."/>
            <person name="Poulain J."/>
            <person name="Campsteijn C."/>
            <person name="Adamski M."/>
            <person name="Cross I."/>
            <person name="Yadetie F."/>
            <person name="Muffato M."/>
            <person name="Louis A."/>
            <person name="Butcher S."/>
            <person name="Tsagkogeorga G."/>
            <person name="Konrad A."/>
            <person name="Singh S."/>
            <person name="Jensen M.F."/>
            <person name="Cong E.H."/>
            <person name="Eikeseth-Otteraa H."/>
            <person name="Noel B."/>
            <person name="Anthouard V."/>
            <person name="Porcel B.M."/>
            <person name="Kachouri-Lafond R."/>
            <person name="Nishino A."/>
            <person name="Ugolini M."/>
            <person name="Chourrout P."/>
            <person name="Nishida H."/>
            <person name="Aasland R."/>
            <person name="Huzurbazar S."/>
            <person name="Westhof E."/>
            <person name="Delsuc F."/>
            <person name="Lehrach H."/>
            <person name="Reinhardt R."/>
            <person name="Weissenbach J."/>
            <person name="Roy S.W."/>
            <person name="Artiguenave F."/>
            <person name="Postlethwait J.H."/>
            <person name="Manak J.R."/>
            <person name="Thompson E.M."/>
            <person name="Jaillon O."/>
            <person name="Du Pasquier L."/>
            <person name="Boudinot P."/>
            <person name="Liberles D.A."/>
            <person name="Volff J.N."/>
            <person name="Philippe H."/>
            <person name="Lenhard B."/>
            <person name="Roest Crollius H."/>
            <person name="Wincker P."/>
            <person name="Chourrout D."/>
        </authorList>
    </citation>
    <scope>NUCLEOTIDE SEQUENCE [LARGE SCALE GENOMIC DNA]</scope>
</reference>
<accession>E4Y1N8</accession>
<sequence length="721" mass="79341">ESKNAFSMEKCEKTPHLGTRFCRMSLLTQKSSNMDCSTAILNAKPYEYCESSVYSSPSDCLYTGSTTSAHVLISHFNKFEIVEHTDASFPGVTLVTSSKDESQNVTMIERPEFAANIICKNARFWVAARSENAKPLSYIIKTVKLDQSLILRELDEANFWNFKNNNVSGAFLQENIVLPTLTDLRKRREILRRSQEDAKKKTKDAEQKAKLVASPSSKDGFYVVANINGSFHSAELVELGAHTEIAEALISFLTDSKGTDSAKTSKKRTHSDASLFSVSDSVQKIPSRQSTESNQRSPTIIGDSSSDDQNADVHRTILDWAMKRNVPSVGVRPLKAARRLSVGSTVLPSVNEQDEDNDVFEVPAPVSESAPQTDSNGRTLRRSTRQAVNQPHGTASAIPGSPGGSSERSEGSEYRPPSEVDEPAGSGNNGQPAAGNQDPQLDPARHHHGNIPNHLLTRNRINQTGNSTREGRRHAESTGLGIIQDSYSVIPFFQNDTSQKPSELTLIQTNLTGAYLIGYTLAIANTPKRATHVNGMQPEPEILKQRITEYLTAQTQQLPDEIAAFFGGGGFNGTVDEEKIFYETTLPQLIDQLKTRLNVLFVPELFPRPLKERLFGVSEAPLERSHSLIREDGQTFVVGVSVLAAKADFLFKEDRVLKGNVEALNLFLLHHIPALLCESDLRHLRSSFNSLSCVDSRCKTSGPCLQVRSCVALCILTHGSQ</sequence>
<dbReference type="AlphaFoldDB" id="E4Y1N8"/>
<evidence type="ECO:0000313" key="4">
    <source>
        <dbReference type="Proteomes" id="UP000001307"/>
    </source>
</evidence>
<gene>
    <name evidence="3" type="ORF">GSOID_T00014098001</name>
</gene>
<feature type="region of interest" description="Disordered" evidence="2">
    <location>
        <begin position="257"/>
        <end position="310"/>
    </location>
</feature>
<feature type="compositionally biased region" description="Polar residues" evidence="2">
    <location>
        <begin position="272"/>
        <end position="304"/>
    </location>
</feature>